<feature type="compositionally biased region" description="Basic residues" evidence="1">
    <location>
        <begin position="154"/>
        <end position="170"/>
    </location>
</feature>
<protein>
    <submittedName>
        <fullName evidence="3">Uncharacterized protein LOC125419681 isoform X2</fullName>
    </submittedName>
</protein>
<sequence>MEDQGQWGHAIEWKTKGIKMLEQAGELFEIALGETGNDDKSVRVEDGGSVTGVGDRADVGCLNIKGKELGTGIETGFGGEETDGSESESHVAVLTGKGSELVYIHGPEIEIPFMSGSGGGSRVLTGKGNKTTYAHPLTAETLVSGGGNMDVTRKRAGIKHGREKKRKTKGKTREYWRKAMEKSYYALQTEIQSVKTTRQSIYAALVVGQGLLGLQNA</sequence>
<evidence type="ECO:0000313" key="2">
    <source>
        <dbReference type="Proteomes" id="UP001652623"/>
    </source>
</evidence>
<reference evidence="3" key="1">
    <citation type="submission" date="2025-08" db="UniProtKB">
        <authorList>
            <consortium name="RefSeq"/>
        </authorList>
    </citation>
    <scope>IDENTIFICATION</scope>
    <source>
        <tissue evidence="3">Seedling</tissue>
    </source>
</reference>
<organism evidence="2 3">
    <name type="scientific">Ziziphus jujuba</name>
    <name type="common">Chinese jujube</name>
    <name type="synonym">Ziziphus sativa</name>
    <dbReference type="NCBI Taxonomy" id="326968"/>
    <lineage>
        <taxon>Eukaryota</taxon>
        <taxon>Viridiplantae</taxon>
        <taxon>Streptophyta</taxon>
        <taxon>Embryophyta</taxon>
        <taxon>Tracheophyta</taxon>
        <taxon>Spermatophyta</taxon>
        <taxon>Magnoliopsida</taxon>
        <taxon>eudicotyledons</taxon>
        <taxon>Gunneridae</taxon>
        <taxon>Pentapetalae</taxon>
        <taxon>rosids</taxon>
        <taxon>fabids</taxon>
        <taxon>Rosales</taxon>
        <taxon>Rhamnaceae</taxon>
        <taxon>Paliureae</taxon>
        <taxon>Ziziphus</taxon>
    </lineage>
</organism>
<gene>
    <name evidence="3" type="primary">LOC125419681</name>
</gene>
<name>A0ABM3I7F2_ZIZJJ</name>
<evidence type="ECO:0000313" key="3">
    <source>
        <dbReference type="RefSeq" id="XP_048322096.1"/>
    </source>
</evidence>
<evidence type="ECO:0000256" key="1">
    <source>
        <dbReference type="SAM" id="MobiDB-lite"/>
    </source>
</evidence>
<feature type="region of interest" description="Disordered" evidence="1">
    <location>
        <begin position="144"/>
        <end position="172"/>
    </location>
</feature>
<dbReference type="Proteomes" id="UP001652623">
    <property type="component" value="Chromosome 1"/>
</dbReference>
<dbReference type="RefSeq" id="XP_048322096.1">
    <property type="nucleotide sequence ID" value="XM_048466139.2"/>
</dbReference>
<keyword evidence="2" id="KW-1185">Reference proteome</keyword>
<dbReference type="GeneID" id="125419681"/>
<accession>A0ABM3I7F2</accession>
<proteinExistence type="predicted"/>